<dbReference type="InterPro" id="IPR033749">
    <property type="entry name" value="Polyprenyl_synt_CS"/>
</dbReference>
<comment type="similarity">
    <text evidence="2 7">Belongs to the FPP/GGPP synthase family.</text>
</comment>
<evidence type="ECO:0000256" key="4">
    <source>
        <dbReference type="ARBA" id="ARBA00022723"/>
    </source>
</evidence>
<evidence type="ECO:0000256" key="1">
    <source>
        <dbReference type="ARBA" id="ARBA00001946"/>
    </source>
</evidence>
<evidence type="ECO:0000256" key="6">
    <source>
        <dbReference type="ARBA" id="ARBA00023229"/>
    </source>
</evidence>
<keyword evidence="5" id="KW-0460">Magnesium</keyword>
<dbReference type="InterPro" id="IPR008949">
    <property type="entry name" value="Isoprenoid_synthase_dom_sf"/>
</dbReference>
<dbReference type="Proteomes" id="UP001489004">
    <property type="component" value="Unassembled WGS sequence"/>
</dbReference>
<comment type="caution">
    <text evidence="8">The sequence shown here is derived from an EMBL/GenBank/DDBJ whole genome shotgun (WGS) entry which is preliminary data.</text>
</comment>
<reference evidence="8 9" key="1">
    <citation type="journal article" date="2024" name="Nat. Commun.">
        <title>Phylogenomics reveals the evolutionary origins of lichenization in chlorophyte algae.</title>
        <authorList>
            <person name="Puginier C."/>
            <person name="Libourel C."/>
            <person name="Otte J."/>
            <person name="Skaloud P."/>
            <person name="Haon M."/>
            <person name="Grisel S."/>
            <person name="Petersen M."/>
            <person name="Berrin J.G."/>
            <person name="Delaux P.M."/>
            <person name="Dal Grande F."/>
            <person name="Keller J."/>
        </authorList>
    </citation>
    <scope>NUCLEOTIDE SEQUENCE [LARGE SCALE GENOMIC DNA]</scope>
    <source>
        <strain evidence="8 9">SAG 2043</strain>
    </source>
</reference>
<evidence type="ECO:0000313" key="8">
    <source>
        <dbReference type="EMBL" id="KAK9820317.1"/>
    </source>
</evidence>
<dbReference type="AlphaFoldDB" id="A0AAW1QFU3"/>
<gene>
    <name evidence="8" type="ORF">WJX72_008844</name>
</gene>
<evidence type="ECO:0000256" key="7">
    <source>
        <dbReference type="RuleBase" id="RU004466"/>
    </source>
</evidence>
<dbReference type="InterPro" id="IPR000092">
    <property type="entry name" value="Polyprenyl_synt"/>
</dbReference>
<dbReference type="GO" id="GO:0009507">
    <property type="term" value="C:chloroplast"/>
    <property type="evidence" value="ECO:0007669"/>
    <property type="project" value="TreeGrafter"/>
</dbReference>
<dbReference type="GO" id="GO:0008299">
    <property type="term" value="P:isoprenoid biosynthetic process"/>
    <property type="evidence" value="ECO:0007669"/>
    <property type="project" value="UniProtKB-KW"/>
</dbReference>
<dbReference type="Pfam" id="PF00348">
    <property type="entry name" value="polyprenyl_synt"/>
    <property type="match status" value="1"/>
</dbReference>
<dbReference type="PANTHER" id="PTHR12001:SF69">
    <property type="entry name" value="ALL TRANS-POLYPRENYL-DIPHOSPHATE SYNTHASE PDSS1"/>
    <property type="match status" value="1"/>
</dbReference>
<dbReference type="CDD" id="cd00685">
    <property type="entry name" value="Trans_IPPS_HT"/>
    <property type="match status" value="1"/>
</dbReference>
<keyword evidence="9" id="KW-1185">Reference proteome</keyword>
<dbReference type="PANTHER" id="PTHR12001">
    <property type="entry name" value="GERANYLGERANYL PYROPHOSPHATE SYNTHASE"/>
    <property type="match status" value="1"/>
</dbReference>
<organism evidence="8 9">
    <name type="scientific">[Myrmecia] bisecta</name>
    <dbReference type="NCBI Taxonomy" id="41462"/>
    <lineage>
        <taxon>Eukaryota</taxon>
        <taxon>Viridiplantae</taxon>
        <taxon>Chlorophyta</taxon>
        <taxon>core chlorophytes</taxon>
        <taxon>Trebouxiophyceae</taxon>
        <taxon>Trebouxiales</taxon>
        <taxon>Trebouxiaceae</taxon>
        <taxon>Myrmecia</taxon>
    </lineage>
</organism>
<dbReference type="SFLD" id="SFLDS00005">
    <property type="entry name" value="Isoprenoid_Synthase_Type_I"/>
    <property type="match status" value="1"/>
</dbReference>
<sequence>MAPVRKDMEIMNQNLLSIVGNRHPMLMAAAEQIFGAGGKKLRPAIVMLTSRATCHLSGLRDVTERHRRLAEITEMMHTASLVHDDVVDESSTRRGASTVNTKFGTRIAVLTGDFLFAQASWFLANLENLEVIKLMSQVLADFANGEISQEGNKFDMGLTLQQYLDKSFYKTASLIAASCKSAAVFSGSSVEVKNAMFEYGRHLGLAFQIVDDILDFTQTAEQLGKPRGQDLAGGNLTAPALFALNSEVGPKLEELIESEFREEGDLERAMALVEAGGGLAAARGLARQEADLALESLSCLPECPAKHSMELLVDYVLDRIY</sequence>
<dbReference type="EMBL" id="JALJOR010000003">
    <property type="protein sequence ID" value="KAK9820317.1"/>
    <property type="molecule type" value="Genomic_DNA"/>
</dbReference>
<keyword evidence="4" id="KW-0479">Metal-binding</keyword>
<dbReference type="Gene3D" id="1.10.600.10">
    <property type="entry name" value="Farnesyl Diphosphate Synthase"/>
    <property type="match status" value="1"/>
</dbReference>
<dbReference type="PROSITE" id="PS00723">
    <property type="entry name" value="POLYPRENYL_SYNTHASE_1"/>
    <property type="match status" value="1"/>
</dbReference>
<keyword evidence="6" id="KW-0414">Isoprene biosynthesis</keyword>
<name>A0AAW1QFU3_9CHLO</name>
<proteinExistence type="inferred from homology"/>
<dbReference type="PROSITE" id="PS00444">
    <property type="entry name" value="POLYPRENYL_SYNTHASE_2"/>
    <property type="match status" value="1"/>
</dbReference>
<evidence type="ECO:0000313" key="9">
    <source>
        <dbReference type="Proteomes" id="UP001489004"/>
    </source>
</evidence>
<protein>
    <recommendedName>
        <fullName evidence="10">Prenyl transferase</fullName>
    </recommendedName>
</protein>
<keyword evidence="3 7" id="KW-0808">Transferase</keyword>
<evidence type="ECO:0000256" key="3">
    <source>
        <dbReference type="ARBA" id="ARBA00022679"/>
    </source>
</evidence>
<comment type="cofactor">
    <cofactor evidence="1">
        <name>Mg(2+)</name>
        <dbReference type="ChEBI" id="CHEBI:18420"/>
    </cofactor>
</comment>
<dbReference type="NCBIfam" id="TIGR02749">
    <property type="entry name" value="prenyl_cyano"/>
    <property type="match status" value="1"/>
</dbReference>
<dbReference type="GO" id="GO:0004659">
    <property type="term" value="F:prenyltransferase activity"/>
    <property type="evidence" value="ECO:0007669"/>
    <property type="project" value="InterPro"/>
</dbReference>
<dbReference type="GO" id="GO:0010236">
    <property type="term" value="P:plastoquinone biosynthetic process"/>
    <property type="evidence" value="ECO:0007669"/>
    <property type="project" value="TreeGrafter"/>
</dbReference>
<accession>A0AAW1QFU3</accession>
<evidence type="ECO:0000256" key="2">
    <source>
        <dbReference type="ARBA" id="ARBA00006706"/>
    </source>
</evidence>
<evidence type="ECO:0000256" key="5">
    <source>
        <dbReference type="ARBA" id="ARBA00022842"/>
    </source>
</evidence>
<dbReference type="GO" id="GO:0046872">
    <property type="term" value="F:metal ion binding"/>
    <property type="evidence" value="ECO:0007669"/>
    <property type="project" value="UniProtKB-KW"/>
</dbReference>
<evidence type="ECO:0008006" key="10">
    <source>
        <dbReference type="Google" id="ProtNLM"/>
    </source>
</evidence>
<dbReference type="SUPFAM" id="SSF48576">
    <property type="entry name" value="Terpenoid synthases"/>
    <property type="match status" value="1"/>
</dbReference>